<dbReference type="Proteomes" id="UP000001982">
    <property type="component" value="Chromosome"/>
</dbReference>
<dbReference type="HOGENOM" id="CLU_096548_3_1_6"/>
<evidence type="ECO:0000256" key="5">
    <source>
        <dbReference type="ARBA" id="ARBA00023136"/>
    </source>
</evidence>
<evidence type="ECO:0000256" key="6">
    <source>
        <dbReference type="SAM" id="Phobius"/>
    </source>
</evidence>
<evidence type="ECO:0000256" key="4">
    <source>
        <dbReference type="ARBA" id="ARBA00022989"/>
    </source>
</evidence>
<comment type="subcellular location">
    <subcellularLocation>
        <location evidence="1">Membrane</location>
        <topology evidence="1">Multi-pass membrane protein</topology>
    </subcellularLocation>
</comment>
<dbReference type="Pfam" id="PF04241">
    <property type="entry name" value="DUF423"/>
    <property type="match status" value="1"/>
</dbReference>
<dbReference type="AlphaFoldDB" id="Q12L34"/>
<sequence length="133" mass="14894">MNRTWLMLGCVGAFLSVLLGAFAAHGLKKLISIDMINIFSTGVDYQFYHSFALFICAIYAKECQQQPKAQRFLALAARFFIMGIMLFSGSLYLYALTAQKWLGPITPLGGVCFLLAWVCLGICFWSSQSKREI</sequence>
<dbReference type="OrthoDB" id="9802121at2"/>
<evidence type="ECO:0000256" key="3">
    <source>
        <dbReference type="ARBA" id="ARBA00022692"/>
    </source>
</evidence>
<keyword evidence="3 6" id="KW-0812">Transmembrane</keyword>
<accession>Q12L34</accession>
<comment type="similarity">
    <text evidence="2">Belongs to the UPF0382 family.</text>
</comment>
<proteinExistence type="inferred from homology"/>
<dbReference type="eggNOG" id="COG2363">
    <property type="taxonomic scope" value="Bacteria"/>
</dbReference>
<name>Q12L34_SHEDO</name>
<dbReference type="KEGG" id="sdn:Sden_2563"/>
<evidence type="ECO:0000313" key="8">
    <source>
        <dbReference type="Proteomes" id="UP000001982"/>
    </source>
</evidence>
<dbReference type="PANTHER" id="PTHR43461">
    <property type="entry name" value="TRANSMEMBRANE PROTEIN 256"/>
    <property type="match status" value="1"/>
</dbReference>
<feature type="transmembrane region" description="Helical" evidence="6">
    <location>
        <begin position="101"/>
        <end position="125"/>
    </location>
</feature>
<keyword evidence="8" id="KW-1185">Reference proteome</keyword>
<dbReference type="GO" id="GO:0005886">
    <property type="term" value="C:plasma membrane"/>
    <property type="evidence" value="ECO:0007669"/>
    <property type="project" value="TreeGrafter"/>
</dbReference>
<evidence type="ECO:0000256" key="1">
    <source>
        <dbReference type="ARBA" id="ARBA00004141"/>
    </source>
</evidence>
<feature type="transmembrane region" description="Helical" evidence="6">
    <location>
        <begin position="39"/>
        <end position="60"/>
    </location>
</feature>
<feature type="transmembrane region" description="Helical" evidence="6">
    <location>
        <begin position="72"/>
        <end position="95"/>
    </location>
</feature>
<keyword evidence="5 6" id="KW-0472">Membrane</keyword>
<evidence type="ECO:0000256" key="2">
    <source>
        <dbReference type="ARBA" id="ARBA00009694"/>
    </source>
</evidence>
<dbReference type="InterPro" id="IPR006696">
    <property type="entry name" value="DUF423"/>
</dbReference>
<evidence type="ECO:0008006" key="9">
    <source>
        <dbReference type="Google" id="ProtNLM"/>
    </source>
</evidence>
<protein>
    <recommendedName>
        <fullName evidence="9">DUF423 domain-containing protein</fullName>
    </recommendedName>
</protein>
<dbReference type="RefSeq" id="WP_011496993.1">
    <property type="nucleotide sequence ID" value="NC_007954.1"/>
</dbReference>
<evidence type="ECO:0000313" key="7">
    <source>
        <dbReference type="EMBL" id="ABE55842.1"/>
    </source>
</evidence>
<dbReference type="PANTHER" id="PTHR43461:SF1">
    <property type="entry name" value="TRANSMEMBRANE PROTEIN 256"/>
    <property type="match status" value="1"/>
</dbReference>
<reference evidence="7 8" key="1">
    <citation type="submission" date="2006-03" db="EMBL/GenBank/DDBJ databases">
        <title>Complete sequence of Shewanella denitrificans OS217.</title>
        <authorList>
            <consortium name="US DOE Joint Genome Institute"/>
            <person name="Copeland A."/>
            <person name="Lucas S."/>
            <person name="Lapidus A."/>
            <person name="Barry K."/>
            <person name="Detter J.C."/>
            <person name="Glavina del Rio T."/>
            <person name="Hammon N."/>
            <person name="Israni S."/>
            <person name="Dalin E."/>
            <person name="Tice H."/>
            <person name="Pitluck S."/>
            <person name="Brettin T."/>
            <person name="Bruce D."/>
            <person name="Han C."/>
            <person name="Tapia R."/>
            <person name="Gilna P."/>
            <person name="Kiss H."/>
            <person name="Schmutz J."/>
            <person name="Larimer F."/>
            <person name="Land M."/>
            <person name="Hauser L."/>
            <person name="Kyrpides N."/>
            <person name="Lykidis A."/>
            <person name="Richardson P."/>
        </authorList>
    </citation>
    <scope>NUCLEOTIDE SEQUENCE [LARGE SCALE GENOMIC DNA]</scope>
    <source>
        <strain evidence="8">OS217 / ATCC BAA-1090 / DSM 15013</strain>
    </source>
</reference>
<dbReference type="EMBL" id="CP000302">
    <property type="protein sequence ID" value="ABE55842.1"/>
    <property type="molecule type" value="Genomic_DNA"/>
</dbReference>
<dbReference type="STRING" id="318161.Sden_2563"/>
<organism evidence="7 8">
    <name type="scientific">Shewanella denitrificans (strain OS217 / ATCC BAA-1090 / DSM 15013)</name>
    <dbReference type="NCBI Taxonomy" id="318161"/>
    <lineage>
        <taxon>Bacteria</taxon>
        <taxon>Pseudomonadati</taxon>
        <taxon>Pseudomonadota</taxon>
        <taxon>Gammaproteobacteria</taxon>
        <taxon>Alteromonadales</taxon>
        <taxon>Shewanellaceae</taxon>
        <taxon>Shewanella</taxon>
    </lineage>
</organism>
<gene>
    <name evidence="7" type="ordered locus">Sden_2563</name>
</gene>
<keyword evidence="4 6" id="KW-1133">Transmembrane helix</keyword>